<dbReference type="InterPro" id="IPR020840">
    <property type="entry name" value="Extracell_matrix-bd_GA"/>
</dbReference>
<keyword evidence="3" id="KW-1133">Transmembrane helix</keyword>
<feature type="domain" description="Extracellular matrix-binding protein ebh GA module" evidence="4">
    <location>
        <begin position="1501"/>
        <end position="1561"/>
    </location>
</feature>
<dbReference type="Gene3D" id="1.20.120.1850">
    <property type="entry name" value="Ebh helix bundles repeating unit (S and A modules)"/>
    <property type="match status" value="12"/>
</dbReference>
<feature type="coiled-coil region" evidence="1">
    <location>
        <begin position="2133"/>
        <end position="2190"/>
    </location>
</feature>
<reference evidence="6" key="1">
    <citation type="submission" date="2017-02" db="EMBL/GenBank/DDBJ databases">
        <authorList>
            <person name="Varghese N."/>
            <person name="Submissions S."/>
        </authorList>
    </citation>
    <scope>NUCLEOTIDE SEQUENCE [LARGE SCALE GENOMIC DNA]</scope>
    <source>
        <strain evidence="6">ATCC 27862</strain>
    </source>
</reference>
<feature type="compositionally biased region" description="Polar residues" evidence="2">
    <location>
        <begin position="1295"/>
        <end position="1312"/>
    </location>
</feature>
<dbReference type="RefSeq" id="WP_078746812.1">
    <property type="nucleotide sequence ID" value="NZ_CP137850.1"/>
</dbReference>
<feature type="domain" description="Extracellular matrix-binding protein ebh GA module" evidence="4">
    <location>
        <begin position="1766"/>
        <end position="1825"/>
    </location>
</feature>
<evidence type="ECO:0000256" key="2">
    <source>
        <dbReference type="SAM" id="MobiDB-lite"/>
    </source>
</evidence>
<organism evidence="5 6">
    <name type="scientific">Mycoplasmopsis verecunda</name>
    <dbReference type="NCBI Taxonomy" id="171291"/>
    <lineage>
        <taxon>Bacteria</taxon>
        <taxon>Bacillati</taxon>
        <taxon>Mycoplasmatota</taxon>
        <taxon>Mycoplasmoidales</taxon>
        <taxon>Metamycoplasmataceae</taxon>
        <taxon>Mycoplasmopsis</taxon>
    </lineage>
</organism>
<dbReference type="Pfam" id="PF01468">
    <property type="entry name" value="GA"/>
    <property type="match status" value="11"/>
</dbReference>
<dbReference type="SMART" id="SM00844">
    <property type="entry name" value="GA"/>
    <property type="match status" value="11"/>
</dbReference>
<dbReference type="EMBL" id="FUXF01000002">
    <property type="protein sequence ID" value="SJZ41852.1"/>
    <property type="molecule type" value="Genomic_DNA"/>
</dbReference>
<feature type="coiled-coil region" evidence="1">
    <location>
        <begin position="2782"/>
        <end position="2824"/>
    </location>
</feature>
<name>A0A1T4KHE8_9BACT</name>
<dbReference type="Proteomes" id="UP000190389">
    <property type="component" value="Unassembled WGS sequence"/>
</dbReference>
<feature type="region of interest" description="Disordered" evidence="2">
    <location>
        <begin position="1293"/>
        <end position="1312"/>
    </location>
</feature>
<feature type="domain" description="Extracellular matrix-binding protein ebh GA module" evidence="4">
    <location>
        <begin position="2279"/>
        <end position="2339"/>
    </location>
</feature>
<evidence type="ECO:0000256" key="3">
    <source>
        <dbReference type="SAM" id="Phobius"/>
    </source>
</evidence>
<feature type="coiled-coil region" evidence="1">
    <location>
        <begin position="2293"/>
        <end position="2361"/>
    </location>
</feature>
<evidence type="ECO:0000313" key="5">
    <source>
        <dbReference type="EMBL" id="SJZ41852.1"/>
    </source>
</evidence>
<feature type="domain" description="Extracellular matrix-binding protein ebh GA module" evidence="4">
    <location>
        <begin position="2017"/>
        <end position="2076"/>
    </location>
</feature>
<feature type="domain" description="Extracellular matrix-binding protein ebh GA module" evidence="4">
    <location>
        <begin position="1023"/>
        <end position="1082"/>
    </location>
</feature>
<dbReference type="InterPro" id="IPR009063">
    <property type="entry name" value="Ig/albumin-bd_sf"/>
</dbReference>
<evidence type="ECO:0000313" key="6">
    <source>
        <dbReference type="Proteomes" id="UP000190389"/>
    </source>
</evidence>
<feature type="coiled-coil region" evidence="1">
    <location>
        <begin position="2497"/>
        <end position="2524"/>
    </location>
</feature>
<feature type="transmembrane region" description="Helical" evidence="3">
    <location>
        <begin position="3436"/>
        <end position="3457"/>
    </location>
</feature>
<dbReference type="SUPFAM" id="SSF46997">
    <property type="entry name" value="Bacterial immunoglobulin/albumin-binding domains"/>
    <property type="match status" value="1"/>
</dbReference>
<gene>
    <name evidence="5" type="ORF">SAMN02745154_00060</name>
</gene>
<feature type="domain" description="Extracellular matrix-binding protein ebh GA module" evidence="4">
    <location>
        <begin position="2951"/>
        <end position="3006"/>
    </location>
</feature>
<feature type="domain" description="Extracellular matrix-binding protein ebh GA module" evidence="4">
    <location>
        <begin position="2407"/>
        <end position="2462"/>
    </location>
</feature>
<keyword evidence="6" id="KW-1185">Reference proteome</keyword>
<proteinExistence type="predicted"/>
<protein>
    <submittedName>
        <fullName evidence="5">GA module</fullName>
    </submittedName>
</protein>
<keyword evidence="3" id="KW-0812">Transmembrane</keyword>
<keyword evidence="1" id="KW-0175">Coiled coil</keyword>
<feature type="compositionally biased region" description="Basic and acidic residues" evidence="2">
    <location>
        <begin position="2086"/>
        <end position="2110"/>
    </location>
</feature>
<feature type="coiled-coil region" evidence="1">
    <location>
        <begin position="1752"/>
        <end position="1783"/>
    </location>
</feature>
<accession>A0A1T4KHE8</accession>
<evidence type="ECO:0000259" key="4">
    <source>
        <dbReference type="SMART" id="SM00844"/>
    </source>
</evidence>
<feature type="compositionally biased region" description="Polar residues" evidence="2">
    <location>
        <begin position="2112"/>
        <end position="2121"/>
    </location>
</feature>
<dbReference type="OrthoDB" id="396040at2"/>
<feature type="domain" description="Extracellular matrix-binding protein ebh GA module" evidence="4">
    <location>
        <begin position="1629"/>
        <end position="1687"/>
    </location>
</feature>
<feature type="region of interest" description="Disordered" evidence="2">
    <location>
        <begin position="2086"/>
        <end position="2129"/>
    </location>
</feature>
<feature type="domain" description="Extracellular matrix-binding protein ebh GA module" evidence="4">
    <location>
        <begin position="2150"/>
        <end position="2211"/>
    </location>
</feature>
<dbReference type="STRING" id="171291.SAMN02745154_00060"/>
<keyword evidence="3" id="KW-0472">Membrane</keyword>
<sequence length="3464" mass="387768">MQKNRKSLNRSKLILTVVASSPILAIPLLVSASSTLENRIFMFNPDKTYDVNNDFQHRTEYEHLPQTFFGFAHYKYKTMPNNQTSKLVKFIKTPTQDEWNNEEQTWTLMFETGALDNEYYEKGKFWHNEYPFGQRVYGFALSDDLELVPGTVSVKFENAGSEKEISDVNAIDESIRRNGKYGIQGEPFANGVGQYYDNGQEWNNEKFGAYVRFADAYGNFDQSAEQTFNNQSIPHDNKNDYIQITQNFDTNNGTNSRGDLFTDFSNDPNAPAPLHLYTIPKYSGFSDDGESKYLPGINGVEYITSDVAFREKQKAFTPAEINDALSRTKTTDDKMPRRIFGIGIGNLMNEHSDRYNKANGGYNPFYNNIGSAFLIHYQTGLELNRYSYNLRPIPVVTMQFKTRRKYTDVLVNSDDSTFSKVKQKENAYLNKANSHYSEKSFVAGMFHSDKYENHDNIWKKNSNEVDLDTASLGNTKNQYTGVAFQFANRSFNRTINIELTEKYEQTFDVNKKDEFPEITGYKIMYKDKEVDHINIPWESSKNTPENEKTRTYRTLLKNFKMNTTDIYDYDNLKVVPIIKSKDDQDKWTTTSTSFKLKPISNRFEVEVTYKPSEAFIEKQDSEKLKLDKLKAKLTEQVDNSEILNKNSQNATSLKQWINNSNDFSALNGAEESISALIDALNGLYNKLQIVQKQKETDVYKQSDNQGNKAAFDNAITQAEGFLSNNLPTYIKSATESKETKIEILKSIATRAIPKYENSLTTAYNDLSGHNKINAAIEEAKKNINNLNSITDDVKKEYKDKLDGMVNLSDINQVVSEATTYNSNVSDINNKLQNHIQFANDNNQESDFNKSSTILKDRFNNRIKELEKLYTSGKANLNDLSKYKHLISDLDNTKESIHNYNLESLKAEIKTKVDQIDVLTEKQKSSLINQINKTNDKKDIEDVSLNVNTLIDGFQQLKNSVEESKKLKNKTDYLKADEAAKKTFDDKLNEASNLLEEFSKKNDLSTTKELDKLTTQAATADTALNNAKGNLNGKDNYLNEIAKTITKIKQLSNLSTQLQNQIIEEIKLLTDSEAINTKVKSAEELNTKAGELLEQLTKYNNLHSSADHNFVDKTVQANLATYNESITPLLSDNKVNVNNIEEISRLASALKTTLDSIQEPLAQLKTKFSESLQNAKKAQNAMSLNYFNASEEKKDALDKAIEKSNKYLTEYTENGSSQLIQILISGLNTAVSSLDGISKVRELFTQPDFQNLPENIKTQVINVALAQQSQENLAQVIDAVKLISKALGNLEKSKESITSPYTNKSSNYTQANSDAKEKYKNNIENYDSNLATILAQQVNSLDDIKTLGTKITTFADNLSNSHNNLDGIKRLQNAIEEQKKSANASLSLLSDDLKAKIWEPYKNIDFNTTKLTLDDIANNFKKYQQINDKMSEITVDIYDFKDTVANNTKYSKATEQTKKLVNTAVQNINNLITNYDSDSEAMKASGNVTSNLDLSNLLSQYVTPAKEAINSDYQKWLTHKEMKVKAIEKLSDLSSKQRDALTKQLDSNNDIEELDKTEKTAVDLNTAMNLLSEAVNKAKSIQSQNVYIYATKDKKDAFDTVANSNELDKLDKEKQTSIVPQEINKKANDVSEVTNGLNGDEKLAKIQKEAKESINNSTLSQDQKDNINELITNATNKDTIESIVEKVSQLTNAISNLDDSIKKANEEKTKQNYTEATAGDNSVKDVFDKQLQDSNTVSSEAKAKHDFTNANDIANLVTSINDSKDKLNKAKSNLNGEINFLTVQTKAKEEINKLTALESSDKGVRIRAINEKNTIAEINQVVLTAKEQDKAGNNLLSKLAEANALIADETKYQYTTPEQQKALNKAISWGKQLLQYEKYIKPWITVEVMQKATNDIASVISDINGLSDDITKAKEEVDKLNNLTGKQKDYIKSHIASKTTKDDINSELEKAKELDKSTKEFKDALKSANNVDKDANNYKLADVDKQNEFNKAQKDATEVLDNLAGNTKEQIDTLTSKLNNAKDNLNGDSNLVNKKAEEKAKVEKLDKLSDKQKNVIKNSIDSANTPQDAEKLSDAANKLQDALSKADKELDSANKEKDKPSYTEATNKEDLNTSETQLSDANTKAKENTDLNNVEKINALVNDLNEKSSDVNDKVKALDGNDVLDKAKKEVNKLVDNLNNLSDEAKDTIKKKLSDANTNTVEKVNAIKNDASKLNTKAGELANAISTLDSLAKTNKVDTLDQDTKDSIPTVLNDAKDLIDNNKLKDNVTIDSIDENKAKLNAIINSINKGADTLDKYKSDKKEALNKLENLSQSQKNDLLGEISRAATSENIDQVITKASALNGAMKKLQDAIKNLKAKQDSKDVALASEQPKEAFDKLATPESLANNEKEKISTINANEIEEKVKAISKVLSDLDGNNNLAKAQNDIASLTNLSSEHKDKFTAELDKVNNKAALDNLVSNAKEIDKYVPEITQLSNNINSLANRFKPAQTSENLQAVQDLLNEIANTNTKLESLKAEVTKLNESKDLQVKPYKDLKDKLTQAVTKANETIGKVKAKVSNILDKAATYDIHDEALKAIAQAKANELKNDSINLNTALDNVRTLEAIPYRDKYKDVVLNAPEKLQKSPSWITNSINKANDEISKAFNAQQDQAILDKLTHQLDKELLAYAYDNAVDIVNNRFNNDLAVEKQKALEMLDYNTISTKDQYDAQADKLNWLAKASSLDALVDKINNQIVKPFSNELTSAIVQANDALNNKATPIAKLDELIDKLNKLMIQEPLNKSVQNAKETIKQINDKLASGEDKKLQKDKDKLDKLIKEAEKLINSDKKVNTKEILDKSDEINKAIADAISNISTFDDVLSGTIKQAEKLMDSKSKALQESIDQAKALSPNASNKAKKDALDHLIHKIHTNDLDKVIEAAPEIKEGIYKNITPNELPKSQAISNNTSSTKAQVNDATDKQRLNNKQIEVINSVYDFDALNKAQKDKFVADVSNAKEISDIDKLVSSATILNEAMKSLHKANDEIQPEYKTQPINSATFINSTKAEQDKVSSLISDVKALVNGDGIVYKNNDASEITALSNSIKEAINNLSGKNKALNDAARVEELIPEITKLENVNANKLENSPKALSQEFNKVLDEIKAMQEVKDNPLAFSSKGGVEKLESLVANAKRYYDEINKFSSNDFRDVQNNSITQAKDFANSNSDALNDKFIKNKLDEFDNQMTYANAISKLNELQAQNNKANDEINVLKIALKDIIANSQDNELENVIAQIKNMKPYANEAKTTELLSVIKAIPSLVQLQDKLNKVLNSNATAFGFDKKLNNVINSANGTEYIKGNHFNDVAMEYSKKLDSIKHNANALKTLIKAIKEKNKDQLLLSTTFDESLSNNNEFRNKLIEINYAEKHNDPNVMNEFVNSNTYNSASKALQSLITVPDQNDQPTWLWPYYASMSAVMFLLGIIGIAKFKKSKK</sequence>
<feature type="coiled-coil region" evidence="1">
    <location>
        <begin position="769"/>
        <end position="796"/>
    </location>
</feature>
<evidence type="ECO:0000256" key="1">
    <source>
        <dbReference type="SAM" id="Coils"/>
    </source>
</evidence>
<feature type="domain" description="Extracellular matrix-binding protein ebh GA module" evidence="4">
    <location>
        <begin position="1895"/>
        <end position="1951"/>
    </location>
</feature>
<feature type="coiled-coil region" evidence="1">
    <location>
        <begin position="3220"/>
        <end position="3254"/>
    </location>
</feature>
<dbReference type="InterPro" id="IPR002988">
    <property type="entry name" value="GA_module"/>
</dbReference>
<feature type="domain" description="Extracellular matrix-binding protein ebh GA module" evidence="4">
    <location>
        <begin position="759"/>
        <end position="818"/>
    </location>
</feature>